<feature type="region of interest" description="Disordered" evidence="1">
    <location>
        <begin position="93"/>
        <end position="130"/>
    </location>
</feature>
<protein>
    <submittedName>
        <fullName evidence="2">Uncharacterized protein</fullName>
    </submittedName>
</protein>
<evidence type="ECO:0000256" key="1">
    <source>
        <dbReference type="SAM" id="MobiDB-lite"/>
    </source>
</evidence>
<keyword evidence="3" id="KW-1185">Reference proteome</keyword>
<proteinExistence type="predicted"/>
<dbReference type="EMBL" id="CP045892">
    <property type="protein sequence ID" value="QQP52110.1"/>
    <property type="molecule type" value="Genomic_DNA"/>
</dbReference>
<reference evidence="3" key="1">
    <citation type="submission" date="2021-01" db="EMBL/GenBank/DDBJ databases">
        <title>Caligus Genome Assembly.</title>
        <authorList>
            <person name="Gallardo-Escarate C."/>
        </authorList>
    </citation>
    <scope>NUCLEOTIDE SEQUENCE [LARGE SCALE GENOMIC DNA]</scope>
</reference>
<organism evidence="2 3">
    <name type="scientific">Caligus rogercresseyi</name>
    <name type="common">Sea louse</name>
    <dbReference type="NCBI Taxonomy" id="217165"/>
    <lineage>
        <taxon>Eukaryota</taxon>
        <taxon>Metazoa</taxon>
        <taxon>Ecdysozoa</taxon>
        <taxon>Arthropoda</taxon>
        <taxon>Crustacea</taxon>
        <taxon>Multicrustacea</taxon>
        <taxon>Hexanauplia</taxon>
        <taxon>Copepoda</taxon>
        <taxon>Siphonostomatoida</taxon>
        <taxon>Caligidae</taxon>
        <taxon>Caligus</taxon>
    </lineage>
</organism>
<sequence length="130" mass="14387">MSGVEAKTVVASIPSYVSSSTRVGCDDSSIEYDSLLSTQDVKRRYSERPPADALESKHREKLFQLARKGVLTDSDLRLEQWLLDKKSGRLIHGRRTSRAQSHQGVGLLAPTLTRSESRRSTKSSLAAINT</sequence>
<gene>
    <name evidence="2" type="ORF">FKW44_004135</name>
</gene>
<accession>A0A7T8HMD7</accession>
<dbReference type="Proteomes" id="UP000595437">
    <property type="component" value="Chromosome 3"/>
</dbReference>
<name>A0A7T8HMD7_CALRO</name>
<dbReference type="OrthoDB" id="10473145at2759"/>
<evidence type="ECO:0000313" key="3">
    <source>
        <dbReference type="Proteomes" id="UP000595437"/>
    </source>
</evidence>
<evidence type="ECO:0000313" key="2">
    <source>
        <dbReference type="EMBL" id="QQP52110.1"/>
    </source>
</evidence>
<feature type="non-terminal residue" evidence="2">
    <location>
        <position position="130"/>
    </location>
</feature>
<dbReference type="AlphaFoldDB" id="A0A7T8HMD7"/>